<dbReference type="PROSITE" id="PS50075">
    <property type="entry name" value="CARRIER"/>
    <property type="match status" value="1"/>
</dbReference>
<dbReference type="SUPFAM" id="SSF56801">
    <property type="entry name" value="Acetyl-CoA synthetase-like"/>
    <property type="match status" value="1"/>
</dbReference>
<keyword evidence="2" id="KW-0596">Phosphopantetheine</keyword>
<dbReference type="EMBL" id="BAUJ01000073">
    <property type="protein sequence ID" value="GAD91201.1"/>
    <property type="molecule type" value="Genomic_DNA"/>
</dbReference>
<dbReference type="InterPro" id="IPR042099">
    <property type="entry name" value="ANL_N_sf"/>
</dbReference>
<reference evidence="5 6" key="1">
    <citation type="submission" date="2013-11" db="EMBL/GenBank/DDBJ databases">
        <title>Whole genome shotgun sequence of Vibrio halioticoli NBRC 102217.</title>
        <authorList>
            <person name="Isaki S."/>
            <person name="Kimura A."/>
            <person name="Ohji S."/>
            <person name="Hosoyama A."/>
            <person name="Fujita N."/>
            <person name="Hashimoto M."/>
            <person name="Hosoyama Y."/>
            <person name="Yamazoe A."/>
        </authorList>
    </citation>
    <scope>NUCLEOTIDE SEQUENCE [LARGE SCALE GENOMIC DNA]</scope>
    <source>
        <strain evidence="5 6">NBRC 102217</strain>
    </source>
</reference>
<dbReference type="Gene3D" id="1.10.1200.10">
    <property type="entry name" value="ACP-like"/>
    <property type="match status" value="1"/>
</dbReference>
<evidence type="ECO:0000256" key="3">
    <source>
        <dbReference type="ARBA" id="ARBA00022553"/>
    </source>
</evidence>
<dbReference type="InterPro" id="IPR000873">
    <property type="entry name" value="AMP-dep_synth/lig_dom"/>
</dbReference>
<dbReference type="Gene3D" id="3.30.559.10">
    <property type="entry name" value="Chloramphenicol acetyltransferase-like domain"/>
    <property type="match status" value="1"/>
</dbReference>
<dbReference type="Pfam" id="PF00668">
    <property type="entry name" value="Condensation"/>
    <property type="match status" value="1"/>
</dbReference>
<dbReference type="InterPro" id="IPR036736">
    <property type="entry name" value="ACP-like_sf"/>
</dbReference>
<comment type="caution">
    <text evidence="5">The sequence shown here is derived from an EMBL/GenBank/DDBJ whole genome shotgun (WGS) entry which is preliminary data.</text>
</comment>
<dbReference type="Gene3D" id="3.30.300.30">
    <property type="match status" value="1"/>
</dbReference>
<dbReference type="RefSeq" id="WP_023405493.1">
    <property type="nucleotide sequence ID" value="NZ_BAUJ01000073.1"/>
</dbReference>
<accession>V5FNM8</accession>
<dbReference type="eggNOG" id="COG1020">
    <property type="taxonomic scope" value="Bacteria"/>
</dbReference>
<dbReference type="AlphaFoldDB" id="V5FNM8"/>
<dbReference type="InterPro" id="IPR001242">
    <property type="entry name" value="Condensation_dom"/>
</dbReference>
<dbReference type="InterPro" id="IPR020845">
    <property type="entry name" value="AMP-binding_CS"/>
</dbReference>
<dbReference type="InterPro" id="IPR025110">
    <property type="entry name" value="AMP-bd_C"/>
</dbReference>
<evidence type="ECO:0000313" key="5">
    <source>
        <dbReference type="EMBL" id="GAD91201.1"/>
    </source>
</evidence>
<dbReference type="Pfam" id="PF00501">
    <property type="entry name" value="AMP-binding"/>
    <property type="match status" value="1"/>
</dbReference>
<dbReference type="Pfam" id="PF13193">
    <property type="entry name" value="AMP-binding_C"/>
    <property type="match status" value="1"/>
</dbReference>
<evidence type="ECO:0000256" key="2">
    <source>
        <dbReference type="ARBA" id="ARBA00022450"/>
    </source>
</evidence>
<dbReference type="InterPro" id="IPR010071">
    <property type="entry name" value="AA_adenyl_dom"/>
</dbReference>
<dbReference type="Proteomes" id="UP000017800">
    <property type="component" value="Unassembled WGS sequence"/>
</dbReference>
<dbReference type="GO" id="GO:0031177">
    <property type="term" value="F:phosphopantetheine binding"/>
    <property type="evidence" value="ECO:0007669"/>
    <property type="project" value="TreeGrafter"/>
</dbReference>
<dbReference type="Pfam" id="PF00550">
    <property type="entry name" value="PP-binding"/>
    <property type="match status" value="1"/>
</dbReference>
<dbReference type="SUPFAM" id="SSF52777">
    <property type="entry name" value="CoA-dependent acyltransferases"/>
    <property type="match status" value="2"/>
</dbReference>
<dbReference type="OrthoDB" id="5817163at2"/>
<dbReference type="InterPro" id="IPR023213">
    <property type="entry name" value="CAT-like_dom_sf"/>
</dbReference>
<dbReference type="PROSITE" id="PS00012">
    <property type="entry name" value="PHOSPHOPANTETHEINE"/>
    <property type="match status" value="1"/>
</dbReference>
<feature type="domain" description="Carrier" evidence="4">
    <location>
        <begin position="491"/>
        <end position="566"/>
    </location>
</feature>
<evidence type="ECO:0000259" key="4">
    <source>
        <dbReference type="PROSITE" id="PS50075"/>
    </source>
</evidence>
<dbReference type="GO" id="GO:0005737">
    <property type="term" value="C:cytoplasm"/>
    <property type="evidence" value="ECO:0007669"/>
    <property type="project" value="TreeGrafter"/>
</dbReference>
<dbReference type="SUPFAM" id="SSF47336">
    <property type="entry name" value="ACP-like"/>
    <property type="match status" value="1"/>
</dbReference>
<gene>
    <name evidence="5" type="ORF">VHA01S_073_00130</name>
</gene>
<sequence>MKLNKKIFENAIESKVALVDENSQFTYQELQVCVKEYAAQLQEAGVVAGDVVVIRFEPSTHVIALILALWELKAAYVPISEEMPESRVNTIISDCEPKLILIRSHDDAGRLQQVGQISEYNLFSNESGRTRDTDDCRYILYTSGTTGNPKGVIIKEDNLLAYMNAVVPLDNRSSDIYSLSHSLSFDISVNEYLASLVHGATLAIPSTKTRKNIIAYFDFLQRFDVNRLHQTPSAFIPLMSLMIEKQSEVCLPLRRVDFGGEPLDIRKLEPLKGSVYKDLELTNGYGPTEATVLASVKQLDLTHDAESNGNIGTPLSSGKIRLYKDDQEVEHGEVGELTIFGKQLADGYLNNPEKTKQSFTELDGQRGYRTGDLARFNDAGELIIFGRIDNQVKINGYRIELEDIESNLLSTNLVKDCAVVVDRSTQMDNMVCFYVADSALERNNFIDALSRLLPEYMVPQTYVSVAEIPLNQSSKRDTRALLAILDASRESSSGMDSSQLHKIVSRYTAAFLSNENSTLADLGFDSLAVMALTVDLSKAFNVHLSIKDITFATTLAEIETCIENTQSDDTQYKSCQTYPANTSQQRYYKNYKTYPFNDRLTSVFKFGNDIRPCRLEAFSTLLISKHNALRTAINETDAGLVADVRERVDNIKHYISNDEHFDPLTMLEEANWPYSYEDGKVCNILIVTAPNATYLYFNVSHMAFDGFSYSILLEEIKSFLTDGTLLDNGAGDYAELSAHEQANWQEMKTKFAASQPKLNSLFSDQGFKACPASKPGTEGKARFAEILLTTAQTQAVDKLLKQSNTSHLHFFCALFAKVIGQVNGLSKVNVVSPILQRPTVRSYNTIGCYLNLMVSAYNDIEGDLQAVVERSVDDFNFVFDLTDVSFNIIKKDIGGYVSDVVVGGEIDFDESELESLGCESVDVDNYAISKNAYSLFYTIDQLNQQVHLTFRFNSSLVDENASGAILDVAQQLIDSL</sequence>
<dbReference type="PROSITE" id="PS00455">
    <property type="entry name" value="AMP_BINDING"/>
    <property type="match status" value="1"/>
</dbReference>
<name>V5FNM8_9VIBR</name>
<dbReference type="PANTHER" id="PTHR45527:SF1">
    <property type="entry name" value="FATTY ACID SYNTHASE"/>
    <property type="match status" value="1"/>
</dbReference>
<dbReference type="GO" id="GO:0003824">
    <property type="term" value="F:catalytic activity"/>
    <property type="evidence" value="ECO:0007669"/>
    <property type="project" value="InterPro"/>
</dbReference>
<protein>
    <recommendedName>
        <fullName evidence="4">Carrier domain-containing protein</fullName>
    </recommendedName>
</protein>
<organism evidence="5 6">
    <name type="scientific">Vibrio halioticoli NBRC 102217</name>
    <dbReference type="NCBI Taxonomy" id="1219072"/>
    <lineage>
        <taxon>Bacteria</taxon>
        <taxon>Pseudomonadati</taxon>
        <taxon>Pseudomonadota</taxon>
        <taxon>Gammaproteobacteria</taxon>
        <taxon>Vibrionales</taxon>
        <taxon>Vibrionaceae</taxon>
        <taxon>Vibrio</taxon>
    </lineage>
</organism>
<keyword evidence="6" id="KW-1185">Reference proteome</keyword>
<dbReference type="CDD" id="cd05930">
    <property type="entry name" value="A_NRPS"/>
    <property type="match status" value="1"/>
</dbReference>
<dbReference type="PANTHER" id="PTHR45527">
    <property type="entry name" value="NONRIBOSOMAL PEPTIDE SYNTHETASE"/>
    <property type="match status" value="1"/>
</dbReference>
<dbReference type="Gene3D" id="3.40.50.12780">
    <property type="entry name" value="N-terminal domain of ligase-like"/>
    <property type="match status" value="1"/>
</dbReference>
<dbReference type="Gene3D" id="3.30.559.30">
    <property type="entry name" value="Nonribosomal peptide synthetase, condensation domain"/>
    <property type="match status" value="1"/>
</dbReference>
<dbReference type="GO" id="GO:0044550">
    <property type="term" value="P:secondary metabolite biosynthetic process"/>
    <property type="evidence" value="ECO:0007669"/>
    <property type="project" value="TreeGrafter"/>
</dbReference>
<dbReference type="NCBIfam" id="TIGR01733">
    <property type="entry name" value="AA-adenyl-dom"/>
    <property type="match status" value="1"/>
</dbReference>
<proteinExistence type="predicted"/>
<comment type="cofactor">
    <cofactor evidence="1">
        <name>pantetheine 4'-phosphate</name>
        <dbReference type="ChEBI" id="CHEBI:47942"/>
    </cofactor>
</comment>
<dbReference type="InterPro" id="IPR009081">
    <property type="entry name" value="PP-bd_ACP"/>
</dbReference>
<keyword evidence="3" id="KW-0597">Phosphoprotein</keyword>
<evidence type="ECO:0000313" key="6">
    <source>
        <dbReference type="Proteomes" id="UP000017800"/>
    </source>
</evidence>
<dbReference type="InterPro" id="IPR006162">
    <property type="entry name" value="Ppantetheine_attach_site"/>
</dbReference>
<dbReference type="GO" id="GO:0043041">
    <property type="term" value="P:amino acid activation for nonribosomal peptide biosynthetic process"/>
    <property type="evidence" value="ECO:0007669"/>
    <property type="project" value="TreeGrafter"/>
</dbReference>
<evidence type="ECO:0000256" key="1">
    <source>
        <dbReference type="ARBA" id="ARBA00001957"/>
    </source>
</evidence>
<dbReference type="InterPro" id="IPR045851">
    <property type="entry name" value="AMP-bd_C_sf"/>
</dbReference>